<dbReference type="OrthoDB" id="9816297at2"/>
<dbReference type="InterPro" id="IPR033875">
    <property type="entry name" value="FlhG"/>
</dbReference>
<dbReference type="GO" id="GO:0005524">
    <property type="term" value="F:ATP binding"/>
    <property type="evidence" value="ECO:0007669"/>
    <property type="project" value="UniProtKB-KW"/>
</dbReference>
<dbReference type="Gene3D" id="3.40.50.300">
    <property type="entry name" value="P-loop containing nucleotide triphosphate hydrolases"/>
    <property type="match status" value="1"/>
</dbReference>
<dbReference type="InterPro" id="IPR050625">
    <property type="entry name" value="ParA/MinD_ATPase"/>
</dbReference>
<evidence type="ECO:0000313" key="4">
    <source>
        <dbReference type="EMBL" id="TWI55178.1"/>
    </source>
</evidence>
<keyword evidence="2" id="KW-0067">ATP-binding</keyword>
<name>A0A562QEJ7_9BACI</name>
<dbReference type="Pfam" id="PF01656">
    <property type="entry name" value="CbiA"/>
    <property type="match status" value="1"/>
</dbReference>
<dbReference type="PIRSF" id="PIRSF003092">
    <property type="entry name" value="MinD"/>
    <property type="match status" value="1"/>
</dbReference>
<sequence>MNDQAENLRRLVEPTETTEAKVIAVVSGKGGVGKSNVSLNFAISLAQRGKKVAVLDLDIGMANLDILMGLTPNHHIMDLLDSQMSIWDIIEKGPYGIAYIAGGSGFSKFVELDEERMQRFFSQLEMIGSHYDYIILDMGAGASKGSIQFVLAADDVFVVTTPEPPAMTDAYAMVKYIFLQEEEKPLYLIVNRAESEKEGNRTLESFKRVAQQFLKKDLSLLGFIPSDKIVQKAVKAQTPFVVMDKEAKASKAMFQLTSSYIGDNQTSPTKFKNFISKVRLLFKEKV</sequence>
<dbReference type="InterPro" id="IPR027417">
    <property type="entry name" value="P-loop_NTPase"/>
</dbReference>
<evidence type="ECO:0000256" key="1">
    <source>
        <dbReference type="ARBA" id="ARBA00022741"/>
    </source>
</evidence>
<evidence type="ECO:0000256" key="2">
    <source>
        <dbReference type="ARBA" id="ARBA00022840"/>
    </source>
</evidence>
<evidence type="ECO:0000259" key="3">
    <source>
        <dbReference type="Pfam" id="PF01656"/>
    </source>
</evidence>
<dbReference type="PANTHER" id="PTHR43384:SF4">
    <property type="entry name" value="CELLULOSE BIOSYNTHESIS PROTEIN BCSQ-RELATED"/>
    <property type="match status" value="1"/>
</dbReference>
<accession>A0A562QEJ7</accession>
<dbReference type="InterPro" id="IPR002586">
    <property type="entry name" value="CobQ/CobB/MinD/ParA_Nub-bd_dom"/>
</dbReference>
<organism evidence="4 5">
    <name type="scientific">Halalkalibacter nanhaiisediminis</name>
    <dbReference type="NCBI Taxonomy" id="688079"/>
    <lineage>
        <taxon>Bacteria</taxon>
        <taxon>Bacillati</taxon>
        <taxon>Bacillota</taxon>
        <taxon>Bacilli</taxon>
        <taxon>Bacillales</taxon>
        <taxon>Bacillaceae</taxon>
        <taxon>Halalkalibacter</taxon>
    </lineage>
</organism>
<keyword evidence="4" id="KW-0966">Cell projection</keyword>
<dbReference type="InterPro" id="IPR025501">
    <property type="entry name" value="MinD_FleN"/>
</dbReference>
<dbReference type="RefSeq" id="WP_144450978.1">
    <property type="nucleotide sequence ID" value="NZ_VLKZ01000007.1"/>
</dbReference>
<dbReference type="SUPFAM" id="SSF52540">
    <property type="entry name" value="P-loop containing nucleoside triphosphate hydrolases"/>
    <property type="match status" value="1"/>
</dbReference>
<keyword evidence="4" id="KW-0969">Cilium</keyword>
<proteinExistence type="predicted"/>
<keyword evidence="5" id="KW-1185">Reference proteome</keyword>
<keyword evidence="1" id="KW-0547">Nucleotide-binding</keyword>
<protein>
    <submittedName>
        <fullName evidence="4">Flagellar biosynthesis protein FlhG</fullName>
    </submittedName>
</protein>
<dbReference type="GO" id="GO:0051782">
    <property type="term" value="P:negative regulation of cell division"/>
    <property type="evidence" value="ECO:0007669"/>
    <property type="project" value="TreeGrafter"/>
</dbReference>
<gene>
    <name evidence="4" type="ORF">IQ10_02725</name>
</gene>
<dbReference type="CDD" id="cd02038">
    <property type="entry name" value="FlhG-like"/>
    <property type="match status" value="1"/>
</dbReference>
<dbReference type="GO" id="GO:0009898">
    <property type="term" value="C:cytoplasmic side of plasma membrane"/>
    <property type="evidence" value="ECO:0007669"/>
    <property type="project" value="TreeGrafter"/>
</dbReference>
<dbReference type="GO" id="GO:0016887">
    <property type="term" value="F:ATP hydrolysis activity"/>
    <property type="evidence" value="ECO:0007669"/>
    <property type="project" value="TreeGrafter"/>
</dbReference>
<keyword evidence="4" id="KW-0282">Flagellum</keyword>
<feature type="domain" description="CobQ/CobB/MinD/ParA nucleotide binding" evidence="3">
    <location>
        <begin position="23"/>
        <end position="239"/>
    </location>
</feature>
<dbReference type="PANTHER" id="PTHR43384">
    <property type="entry name" value="SEPTUM SITE-DETERMINING PROTEIN MIND HOMOLOG, CHLOROPLASTIC-RELATED"/>
    <property type="match status" value="1"/>
</dbReference>
<dbReference type="GO" id="GO:0005829">
    <property type="term" value="C:cytosol"/>
    <property type="evidence" value="ECO:0007669"/>
    <property type="project" value="TreeGrafter"/>
</dbReference>
<dbReference type="AlphaFoldDB" id="A0A562QEJ7"/>
<evidence type="ECO:0000313" key="5">
    <source>
        <dbReference type="Proteomes" id="UP000315711"/>
    </source>
</evidence>
<comment type="caution">
    <text evidence="4">The sequence shown here is derived from an EMBL/GenBank/DDBJ whole genome shotgun (WGS) entry which is preliminary data.</text>
</comment>
<dbReference type="Proteomes" id="UP000315711">
    <property type="component" value="Unassembled WGS sequence"/>
</dbReference>
<dbReference type="EMBL" id="VLKZ01000007">
    <property type="protein sequence ID" value="TWI55178.1"/>
    <property type="molecule type" value="Genomic_DNA"/>
</dbReference>
<reference evidence="4 5" key="1">
    <citation type="journal article" date="2015" name="Stand. Genomic Sci.">
        <title>Genomic Encyclopedia of Bacterial and Archaeal Type Strains, Phase III: the genomes of soil and plant-associated and newly described type strains.</title>
        <authorList>
            <person name="Whitman W.B."/>
            <person name="Woyke T."/>
            <person name="Klenk H.P."/>
            <person name="Zhou Y."/>
            <person name="Lilburn T.G."/>
            <person name="Beck B.J."/>
            <person name="De Vos P."/>
            <person name="Vandamme P."/>
            <person name="Eisen J.A."/>
            <person name="Garrity G."/>
            <person name="Hugenholtz P."/>
            <person name="Kyrpides N.C."/>
        </authorList>
    </citation>
    <scope>NUCLEOTIDE SEQUENCE [LARGE SCALE GENOMIC DNA]</scope>
    <source>
        <strain evidence="4 5">CGMCC 1.10116</strain>
    </source>
</reference>